<comment type="caution">
    <text evidence="2">The sequence shown here is derived from an EMBL/GenBank/DDBJ whole genome shotgun (WGS) entry which is preliminary data.</text>
</comment>
<dbReference type="AlphaFoldDB" id="A0A5N6KJ85"/>
<keyword evidence="3" id="KW-1185">Reference proteome</keyword>
<dbReference type="EMBL" id="VIGI01000002">
    <property type="protein sequence ID" value="KAB8303834.1"/>
    <property type="molecule type" value="Genomic_DNA"/>
</dbReference>
<evidence type="ECO:0000313" key="3">
    <source>
        <dbReference type="Proteomes" id="UP000326757"/>
    </source>
</evidence>
<gene>
    <name evidence="2" type="ORF">EYC80_005206</name>
</gene>
<protein>
    <submittedName>
        <fullName evidence="2">Uncharacterized protein</fullName>
    </submittedName>
</protein>
<dbReference type="OrthoDB" id="366230at2759"/>
<organism evidence="2 3">
    <name type="scientific">Monilinia laxa</name>
    <name type="common">Brown rot fungus</name>
    <name type="synonym">Sclerotinia laxa</name>
    <dbReference type="NCBI Taxonomy" id="61186"/>
    <lineage>
        <taxon>Eukaryota</taxon>
        <taxon>Fungi</taxon>
        <taxon>Dikarya</taxon>
        <taxon>Ascomycota</taxon>
        <taxon>Pezizomycotina</taxon>
        <taxon>Leotiomycetes</taxon>
        <taxon>Helotiales</taxon>
        <taxon>Sclerotiniaceae</taxon>
        <taxon>Monilinia</taxon>
    </lineage>
</organism>
<accession>A0A5N6KJ85</accession>
<evidence type="ECO:0000313" key="2">
    <source>
        <dbReference type="EMBL" id="KAB8303834.1"/>
    </source>
</evidence>
<proteinExistence type="predicted"/>
<feature type="region of interest" description="Disordered" evidence="1">
    <location>
        <begin position="93"/>
        <end position="118"/>
    </location>
</feature>
<sequence>MPLTSLEFCADDSILAISLLTFAHSSVLALSLPPRSGPTSNTESIPSIPPVAIRLPSVFSHATRFKLLDIMLRPPFRPLGWTLDTGTSVSTVMSHTSRLPAPSTRENTPGLIGDQAAS</sequence>
<reference evidence="2 3" key="1">
    <citation type="submission" date="2019-06" db="EMBL/GenBank/DDBJ databases">
        <title>Genome Sequence of the Brown Rot Fungal Pathogen Monilinia laxa.</title>
        <authorList>
            <person name="De Miccolis Angelini R.M."/>
            <person name="Landi L."/>
            <person name="Abate D."/>
            <person name="Pollastro S."/>
            <person name="Romanazzi G."/>
            <person name="Faretra F."/>
        </authorList>
    </citation>
    <scope>NUCLEOTIDE SEQUENCE [LARGE SCALE GENOMIC DNA]</scope>
    <source>
        <strain evidence="2 3">Mlax316</strain>
    </source>
</reference>
<evidence type="ECO:0000256" key="1">
    <source>
        <dbReference type="SAM" id="MobiDB-lite"/>
    </source>
</evidence>
<dbReference type="Proteomes" id="UP000326757">
    <property type="component" value="Unassembled WGS sequence"/>
</dbReference>
<name>A0A5N6KJ85_MONLA</name>